<name>A0A067R4S7_ZOONE</name>
<reference evidence="2 3" key="1">
    <citation type="journal article" date="2014" name="Nat. Commun.">
        <title>Molecular traces of alternative social organization in a termite genome.</title>
        <authorList>
            <person name="Terrapon N."/>
            <person name="Li C."/>
            <person name="Robertson H.M."/>
            <person name="Ji L."/>
            <person name="Meng X."/>
            <person name="Booth W."/>
            <person name="Chen Z."/>
            <person name="Childers C.P."/>
            <person name="Glastad K.M."/>
            <person name="Gokhale K."/>
            <person name="Gowin J."/>
            <person name="Gronenberg W."/>
            <person name="Hermansen R.A."/>
            <person name="Hu H."/>
            <person name="Hunt B.G."/>
            <person name="Huylmans A.K."/>
            <person name="Khalil S.M."/>
            <person name="Mitchell R.D."/>
            <person name="Munoz-Torres M.C."/>
            <person name="Mustard J.A."/>
            <person name="Pan H."/>
            <person name="Reese J.T."/>
            <person name="Scharf M.E."/>
            <person name="Sun F."/>
            <person name="Vogel H."/>
            <person name="Xiao J."/>
            <person name="Yang W."/>
            <person name="Yang Z."/>
            <person name="Yang Z."/>
            <person name="Zhou J."/>
            <person name="Zhu J."/>
            <person name="Brent C.S."/>
            <person name="Elsik C.G."/>
            <person name="Goodisman M.A."/>
            <person name="Liberles D.A."/>
            <person name="Roe R.M."/>
            <person name="Vargo E.L."/>
            <person name="Vilcinskas A."/>
            <person name="Wang J."/>
            <person name="Bornberg-Bauer E."/>
            <person name="Korb J."/>
            <person name="Zhang G."/>
            <person name="Liebig J."/>
        </authorList>
    </citation>
    <scope>NUCLEOTIDE SEQUENCE [LARGE SCALE GENOMIC DNA]</scope>
    <source>
        <tissue evidence="2">Whole organism</tissue>
    </source>
</reference>
<dbReference type="InParanoid" id="A0A067R4S7"/>
<evidence type="ECO:0000256" key="1">
    <source>
        <dbReference type="SAM" id="SignalP"/>
    </source>
</evidence>
<organism evidence="2 3">
    <name type="scientific">Zootermopsis nevadensis</name>
    <name type="common">Dampwood termite</name>
    <dbReference type="NCBI Taxonomy" id="136037"/>
    <lineage>
        <taxon>Eukaryota</taxon>
        <taxon>Metazoa</taxon>
        <taxon>Ecdysozoa</taxon>
        <taxon>Arthropoda</taxon>
        <taxon>Hexapoda</taxon>
        <taxon>Insecta</taxon>
        <taxon>Pterygota</taxon>
        <taxon>Neoptera</taxon>
        <taxon>Polyneoptera</taxon>
        <taxon>Dictyoptera</taxon>
        <taxon>Blattodea</taxon>
        <taxon>Blattoidea</taxon>
        <taxon>Termitoidae</taxon>
        <taxon>Termopsidae</taxon>
        <taxon>Zootermopsis</taxon>
    </lineage>
</organism>
<feature type="chain" id="PRO_5001648352" description="Secreted protein" evidence="1">
    <location>
        <begin position="22"/>
        <end position="104"/>
    </location>
</feature>
<dbReference type="Proteomes" id="UP000027135">
    <property type="component" value="Unassembled WGS sequence"/>
</dbReference>
<protein>
    <recommendedName>
        <fullName evidence="4">Secreted protein</fullName>
    </recommendedName>
</protein>
<proteinExistence type="predicted"/>
<accession>A0A067R4S7</accession>
<evidence type="ECO:0000313" key="2">
    <source>
        <dbReference type="EMBL" id="KDR18130.1"/>
    </source>
</evidence>
<gene>
    <name evidence="2" type="ORF">L798_07534</name>
</gene>
<dbReference type="AlphaFoldDB" id="A0A067R4S7"/>
<evidence type="ECO:0000313" key="3">
    <source>
        <dbReference type="Proteomes" id="UP000027135"/>
    </source>
</evidence>
<sequence length="104" mass="11868">MFVRVFLCCAALCTGRDLVTGRSLVQGVLLNVHTASQRKVGARSAQALEEWVIPSTQLSNIAHENSIADIIKYKAREIFWQLWWGNDLTMTCQQHWSFFLLSQL</sequence>
<keyword evidence="3" id="KW-1185">Reference proteome</keyword>
<evidence type="ECO:0008006" key="4">
    <source>
        <dbReference type="Google" id="ProtNLM"/>
    </source>
</evidence>
<keyword evidence="1" id="KW-0732">Signal</keyword>
<feature type="signal peptide" evidence="1">
    <location>
        <begin position="1"/>
        <end position="21"/>
    </location>
</feature>
<dbReference type="EMBL" id="KK852701">
    <property type="protein sequence ID" value="KDR18130.1"/>
    <property type="molecule type" value="Genomic_DNA"/>
</dbReference>